<proteinExistence type="inferred from homology"/>
<keyword evidence="4" id="KW-1003">Cell membrane</keyword>
<dbReference type="GO" id="GO:0009653">
    <property type="term" value="P:anatomical structure morphogenesis"/>
    <property type="evidence" value="ECO:0007669"/>
    <property type="project" value="UniProtKB-ARBA"/>
</dbReference>
<dbReference type="EC" id="2.7.11.1" evidence="3"/>
<dbReference type="Proteomes" id="UP000236630">
    <property type="component" value="Unassembled WGS sequence"/>
</dbReference>
<comment type="catalytic activity">
    <reaction evidence="19">
        <text>L-threonyl-[protein] + ATP = O-phospho-L-threonyl-[protein] + ADP + H(+)</text>
        <dbReference type="Rhea" id="RHEA:46608"/>
        <dbReference type="Rhea" id="RHEA-COMP:11060"/>
        <dbReference type="Rhea" id="RHEA-COMP:11605"/>
        <dbReference type="ChEBI" id="CHEBI:15378"/>
        <dbReference type="ChEBI" id="CHEBI:30013"/>
        <dbReference type="ChEBI" id="CHEBI:30616"/>
        <dbReference type="ChEBI" id="CHEBI:61977"/>
        <dbReference type="ChEBI" id="CHEBI:456216"/>
        <dbReference type="EC" id="2.7.11.1"/>
    </reaction>
</comment>
<evidence type="ECO:0000256" key="15">
    <source>
        <dbReference type="ARBA" id="ARBA00022989"/>
    </source>
</evidence>
<evidence type="ECO:0000256" key="18">
    <source>
        <dbReference type="ARBA" id="ARBA00023180"/>
    </source>
</evidence>
<evidence type="ECO:0000256" key="16">
    <source>
        <dbReference type="ARBA" id="ARBA00023136"/>
    </source>
</evidence>
<keyword evidence="17" id="KW-0675">Receptor</keyword>
<dbReference type="SMART" id="SM00365">
    <property type="entry name" value="LRR_SD22"/>
    <property type="match status" value="7"/>
</dbReference>
<dbReference type="FunFam" id="3.80.10.10:FF:000400">
    <property type="entry name" value="Nuclear pore complex protein NUP107"/>
    <property type="match status" value="1"/>
</dbReference>
<dbReference type="Gene3D" id="3.30.200.20">
    <property type="entry name" value="Phosphorylase Kinase, domain 1"/>
    <property type="match status" value="1"/>
</dbReference>
<dbReference type="Gene3D" id="3.80.10.10">
    <property type="entry name" value="Ribonuclease Inhibitor"/>
    <property type="match status" value="5"/>
</dbReference>
<keyword evidence="12 21" id="KW-0547">Nucleotide-binding</keyword>
<protein>
    <recommendedName>
        <fullName evidence="3">non-specific serine/threonine protein kinase</fullName>
        <ecNumber evidence="3">2.7.11.1</ecNumber>
    </recommendedName>
</protein>
<evidence type="ECO:0000313" key="24">
    <source>
        <dbReference type="EMBL" id="GAY68836.1"/>
    </source>
</evidence>
<dbReference type="InterPro" id="IPR008266">
    <property type="entry name" value="Tyr_kinase_AS"/>
</dbReference>
<gene>
    <name evidence="24" type="ORF">CUMW_267290</name>
</gene>
<evidence type="ECO:0000256" key="14">
    <source>
        <dbReference type="ARBA" id="ARBA00022840"/>
    </source>
</evidence>
<name>A0A2H5QW41_CITUN</name>
<evidence type="ECO:0000256" key="5">
    <source>
        <dbReference type="ARBA" id="ARBA00022527"/>
    </source>
</evidence>
<dbReference type="FunFam" id="3.30.200.20:FF:000309">
    <property type="entry name" value="Leucine-rich repeat receptor protein kinase MSP1"/>
    <property type="match status" value="1"/>
</dbReference>
<evidence type="ECO:0000256" key="7">
    <source>
        <dbReference type="ARBA" id="ARBA00022614"/>
    </source>
</evidence>
<reference evidence="24 25" key="1">
    <citation type="journal article" date="2017" name="Front. Genet.">
        <title>Draft sequencing of the heterozygous diploid genome of Satsuma (Citrus unshiu Marc.) using a hybrid assembly approach.</title>
        <authorList>
            <person name="Shimizu T."/>
            <person name="Tanizawa Y."/>
            <person name="Mochizuki T."/>
            <person name="Nagasaki H."/>
            <person name="Yoshioka T."/>
            <person name="Toyoda A."/>
            <person name="Fujiyama A."/>
            <person name="Kaminuma E."/>
            <person name="Nakamura Y."/>
        </authorList>
    </citation>
    <scope>NUCLEOTIDE SEQUENCE [LARGE SCALE GENOMIC DNA]</scope>
    <source>
        <strain evidence="25">cv. Miyagawa wase</strain>
    </source>
</reference>
<comment type="catalytic activity">
    <reaction evidence="20">
        <text>L-seryl-[protein] + ATP = O-phospho-L-seryl-[protein] + ADP + H(+)</text>
        <dbReference type="Rhea" id="RHEA:17989"/>
        <dbReference type="Rhea" id="RHEA-COMP:9863"/>
        <dbReference type="Rhea" id="RHEA-COMP:11604"/>
        <dbReference type="ChEBI" id="CHEBI:15378"/>
        <dbReference type="ChEBI" id="CHEBI:29999"/>
        <dbReference type="ChEBI" id="CHEBI:30616"/>
        <dbReference type="ChEBI" id="CHEBI:83421"/>
        <dbReference type="ChEBI" id="CHEBI:456216"/>
        <dbReference type="EC" id="2.7.11.1"/>
    </reaction>
</comment>
<feature type="transmembrane region" description="Helical" evidence="22">
    <location>
        <begin position="564"/>
        <end position="589"/>
    </location>
</feature>
<dbReference type="GO" id="GO:0005886">
    <property type="term" value="C:plasma membrane"/>
    <property type="evidence" value="ECO:0007669"/>
    <property type="project" value="UniProtKB-SubCell"/>
</dbReference>
<feature type="domain" description="Protein kinase" evidence="23">
    <location>
        <begin position="630"/>
        <end position="862"/>
    </location>
</feature>
<evidence type="ECO:0000256" key="6">
    <source>
        <dbReference type="ARBA" id="ARBA00022553"/>
    </source>
</evidence>
<feature type="binding site" evidence="21">
    <location>
        <position position="658"/>
    </location>
    <ligand>
        <name>ATP</name>
        <dbReference type="ChEBI" id="CHEBI:30616"/>
    </ligand>
</feature>
<dbReference type="GO" id="GO:0004674">
    <property type="term" value="F:protein serine/threonine kinase activity"/>
    <property type="evidence" value="ECO:0007669"/>
    <property type="project" value="UniProtKB-KW"/>
</dbReference>
<comment type="similarity">
    <text evidence="2">Belongs to the RLP family.</text>
</comment>
<evidence type="ECO:0000256" key="3">
    <source>
        <dbReference type="ARBA" id="ARBA00012513"/>
    </source>
</evidence>
<dbReference type="PANTHER" id="PTHR48005">
    <property type="entry name" value="LEUCINE RICH REPEAT KINASE 2"/>
    <property type="match status" value="1"/>
</dbReference>
<dbReference type="PROSITE" id="PS00109">
    <property type="entry name" value="PROTEIN_KINASE_TYR"/>
    <property type="match status" value="1"/>
</dbReference>
<evidence type="ECO:0000259" key="23">
    <source>
        <dbReference type="PROSITE" id="PS50011"/>
    </source>
</evidence>
<keyword evidence="14 21" id="KW-0067">ATP-binding</keyword>
<dbReference type="FunFam" id="3.80.10.10:FF:000095">
    <property type="entry name" value="LRR receptor-like serine/threonine-protein kinase GSO1"/>
    <property type="match status" value="1"/>
</dbReference>
<keyword evidence="13" id="KW-0418">Kinase</keyword>
<keyword evidence="25" id="KW-1185">Reference proteome</keyword>
<keyword evidence="7" id="KW-0433">Leucine-rich repeat</keyword>
<keyword evidence="18" id="KW-0325">Glycoprotein</keyword>
<dbReference type="PROSITE" id="PS51450">
    <property type="entry name" value="LRR"/>
    <property type="match status" value="2"/>
</dbReference>
<keyword evidence="9 22" id="KW-0812">Transmembrane</keyword>
<dbReference type="FunFam" id="3.80.10.10:FF:000041">
    <property type="entry name" value="LRR receptor-like serine/threonine-protein kinase ERECTA"/>
    <property type="match status" value="1"/>
</dbReference>
<evidence type="ECO:0000256" key="21">
    <source>
        <dbReference type="PROSITE-ProRule" id="PRU10141"/>
    </source>
</evidence>
<dbReference type="SUPFAM" id="SSF52058">
    <property type="entry name" value="L domain-like"/>
    <property type="match status" value="3"/>
</dbReference>
<evidence type="ECO:0000256" key="12">
    <source>
        <dbReference type="ARBA" id="ARBA00022741"/>
    </source>
</evidence>
<dbReference type="STRING" id="55188.A0A2H5QW41"/>
<keyword evidence="15 22" id="KW-1133">Transmembrane helix</keyword>
<keyword evidence="10" id="KW-0732">Signal</keyword>
<dbReference type="PROSITE" id="PS00107">
    <property type="entry name" value="PROTEIN_KINASE_ATP"/>
    <property type="match status" value="1"/>
</dbReference>
<dbReference type="Pfam" id="PF00069">
    <property type="entry name" value="Pkinase"/>
    <property type="match status" value="1"/>
</dbReference>
<dbReference type="EMBL" id="BDQV01000989">
    <property type="protein sequence ID" value="GAY68836.1"/>
    <property type="molecule type" value="Genomic_DNA"/>
</dbReference>
<organism evidence="24 25">
    <name type="scientific">Citrus unshiu</name>
    <name type="common">Satsuma mandarin</name>
    <name type="synonym">Citrus nobilis var. unshiu</name>
    <dbReference type="NCBI Taxonomy" id="55188"/>
    <lineage>
        <taxon>Eukaryota</taxon>
        <taxon>Viridiplantae</taxon>
        <taxon>Streptophyta</taxon>
        <taxon>Embryophyta</taxon>
        <taxon>Tracheophyta</taxon>
        <taxon>Spermatophyta</taxon>
        <taxon>Magnoliopsida</taxon>
        <taxon>eudicotyledons</taxon>
        <taxon>Gunneridae</taxon>
        <taxon>Pentapetalae</taxon>
        <taxon>rosids</taxon>
        <taxon>malvids</taxon>
        <taxon>Sapindales</taxon>
        <taxon>Rutaceae</taxon>
        <taxon>Aurantioideae</taxon>
        <taxon>Citrus</taxon>
    </lineage>
</organism>
<evidence type="ECO:0000256" key="20">
    <source>
        <dbReference type="ARBA" id="ARBA00048679"/>
    </source>
</evidence>
<evidence type="ECO:0000256" key="11">
    <source>
        <dbReference type="ARBA" id="ARBA00022737"/>
    </source>
</evidence>
<evidence type="ECO:0000313" key="25">
    <source>
        <dbReference type="Proteomes" id="UP000236630"/>
    </source>
</evidence>
<dbReference type="InterPro" id="IPR017441">
    <property type="entry name" value="Protein_kinase_ATP_BS"/>
</dbReference>
<dbReference type="GO" id="GO:0099402">
    <property type="term" value="P:plant organ development"/>
    <property type="evidence" value="ECO:0007669"/>
    <property type="project" value="UniProtKB-ARBA"/>
</dbReference>
<sequence length="862" mass="94705">ITCDYEGRITDIGLPKSNIKGELGRLNFSCFPNLQHLDLGSNNLSGSIPSQIGSLSNLTYIYLYETNLTGTIPKEIGSLRNLEVLDLGSNNLNGTIPLEIGSVRNLEALSLDGNKLSGVLPIYFGTIPIEIGSLRNLQWLDLSSNKLSGTIPKEIGSLRNLKELDLSSNKLGGVLPQEIGNLKSLTALSMDANNIGGPIPSTLFRLTNIEYLSLGFNGFNGSIPREIGNLKNLTSLSLGGNKLTGHIPSTLGRLTSLQILDLSSNQLHSSIPLVIGNFSALSYLDLSDNRICGIIPDELTKLSHLKYLNLSSNLLSGQIPFAIGKLFNLASLDLSKNKLSGSIPTEIGNCSELRNLTLNHNSLNGTIPLEMGKILWLQNLDLSHNNLSGTIPKTLPPMYLDMSFNNLEGEIPTYLQGHPPKSFDSYCSLNVRIKLRNSTQELPRMEMCSSKNKLSGSIPTGIDNCSKLKNLTLNQNSLDGTIPLEMGKILFLEKFDLSHNNLSGTIPKTLRPMYLDLSFNNLEGEIPTYLRDNPPKSFVGNKGLCGQVEGFPSCSQCQKLTLSIILSVKIFLPLTLVLAFTIFGFILLLKSKSENPKLVSRAAKNGDVFSVWNYDGKILYEDLINATEDFHIGYCIGTGGYGSVYKAELPDGKVVALKKLHHSETEDSAFVKSFQNEARVLSTVRHRNIVKLYGFCLHKRCMFLIYEYMERGSLFCVLRNDDEAIELNWTKRLNIVKSVAHALSYLHHDCTPSIVHRDISSNNILLDSNLEAFVADFGTARLLHVDSSNRTLRAGTYGYIAPELAYTMVVTEKCDVYGFGVVALEILMGTHPGELLSSLSSSSGPKIMLIDILDQRLLPPMN</sequence>
<evidence type="ECO:0000256" key="1">
    <source>
        <dbReference type="ARBA" id="ARBA00004251"/>
    </source>
</evidence>
<feature type="non-terminal residue" evidence="24">
    <location>
        <position position="862"/>
    </location>
</feature>
<evidence type="ECO:0000256" key="13">
    <source>
        <dbReference type="ARBA" id="ARBA00022777"/>
    </source>
</evidence>
<dbReference type="InterPro" id="IPR003591">
    <property type="entry name" value="Leu-rich_rpt_typical-subtyp"/>
</dbReference>
<dbReference type="AlphaFoldDB" id="A0A2H5QW41"/>
<dbReference type="InterPro" id="IPR011009">
    <property type="entry name" value="Kinase-like_dom_sf"/>
</dbReference>
<keyword evidence="5" id="KW-0723">Serine/threonine-protein kinase</keyword>
<dbReference type="PRINTS" id="PR00019">
    <property type="entry name" value="LEURICHRPT"/>
</dbReference>
<dbReference type="FunFam" id="3.80.10.10:FF:000383">
    <property type="entry name" value="Leucine-rich repeat receptor protein kinase EMS1"/>
    <property type="match status" value="1"/>
</dbReference>
<feature type="non-terminal residue" evidence="24">
    <location>
        <position position="1"/>
    </location>
</feature>
<dbReference type="SUPFAM" id="SSF56112">
    <property type="entry name" value="Protein kinase-like (PK-like)"/>
    <property type="match status" value="1"/>
</dbReference>
<dbReference type="Gene3D" id="1.10.510.10">
    <property type="entry name" value="Transferase(Phosphotransferase) domain 1"/>
    <property type="match status" value="1"/>
</dbReference>
<dbReference type="InterPro" id="IPR051420">
    <property type="entry name" value="Ser_Thr_Kinases_DiverseReg"/>
</dbReference>
<dbReference type="InterPro" id="IPR001611">
    <property type="entry name" value="Leu-rich_rpt"/>
</dbReference>
<dbReference type="Pfam" id="PF13855">
    <property type="entry name" value="LRR_8"/>
    <property type="match status" value="2"/>
</dbReference>
<dbReference type="InterPro" id="IPR000719">
    <property type="entry name" value="Prot_kinase_dom"/>
</dbReference>
<keyword evidence="11" id="KW-0677">Repeat</keyword>
<keyword evidence="6" id="KW-0597">Phosphoprotein</keyword>
<dbReference type="PROSITE" id="PS50011">
    <property type="entry name" value="PROTEIN_KINASE_DOM"/>
    <property type="match status" value="1"/>
</dbReference>
<evidence type="ECO:0000256" key="9">
    <source>
        <dbReference type="ARBA" id="ARBA00022692"/>
    </source>
</evidence>
<dbReference type="PANTHER" id="PTHR48005:SF16">
    <property type="entry name" value="MDIS1-INTERACTING RECEPTOR LIKE KINASE 2-LIKE ISOFORM X1"/>
    <property type="match status" value="1"/>
</dbReference>
<comment type="caution">
    <text evidence="24">The sequence shown here is derived from an EMBL/GenBank/DDBJ whole genome shotgun (WGS) entry which is preliminary data.</text>
</comment>
<comment type="subcellular location">
    <subcellularLocation>
        <location evidence="1">Cell membrane</location>
        <topology evidence="1">Single-pass type I membrane protein</topology>
    </subcellularLocation>
</comment>
<dbReference type="GO" id="GO:0005524">
    <property type="term" value="F:ATP binding"/>
    <property type="evidence" value="ECO:0007669"/>
    <property type="project" value="UniProtKB-UniRule"/>
</dbReference>
<evidence type="ECO:0000256" key="4">
    <source>
        <dbReference type="ARBA" id="ARBA00022475"/>
    </source>
</evidence>
<evidence type="ECO:0000256" key="2">
    <source>
        <dbReference type="ARBA" id="ARBA00009592"/>
    </source>
</evidence>
<dbReference type="Pfam" id="PF00560">
    <property type="entry name" value="LRR_1"/>
    <property type="match status" value="10"/>
</dbReference>
<evidence type="ECO:0000256" key="17">
    <source>
        <dbReference type="ARBA" id="ARBA00023170"/>
    </source>
</evidence>
<keyword evidence="16 22" id="KW-0472">Membrane</keyword>
<dbReference type="FunFam" id="3.80.10.10:FF:000356">
    <property type="entry name" value="LRR receptor-like serine/threonine-protein kinase"/>
    <property type="match status" value="1"/>
</dbReference>
<dbReference type="InterPro" id="IPR032675">
    <property type="entry name" value="LRR_dom_sf"/>
</dbReference>
<evidence type="ECO:0000256" key="22">
    <source>
        <dbReference type="SAM" id="Phobius"/>
    </source>
</evidence>
<evidence type="ECO:0000256" key="8">
    <source>
        <dbReference type="ARBA" id="ARBA00022679"/>
    </source>
</evidence>
<accession>A0A2H5QW41</accession>
<evidence type="ECO:0000256" key="10">
    <source>
        <dbReference type="ARBA" id="ARBA00022729"/>
    </source>
</evidence>
<evidence type="ECO:0000256" key="19">
    <source>
        <dbReference type="ARBA" id="ARBA00047899"/>
    </source>
</evidence>
<keyword evidence="8" id="KW-0808">Transferase</keyword>
<dbReference type="SMART" id="SM00369">
    <property type="entry name" value="LRR_TYP"/>
    <property type="match status" value="9"/>
</dbReference>